<feature type="transmembrane region" description="Helical" evidence="7">
    <location>
        <begin position="260"/>
        <end position="280"/>
    </location>
</feature>
<comment type="subcellular location">
    <subcellularLocation>
        <location evidence="1">Cell inner membrane</location>
        <topology evidence="1">Multi-pass membrane protein</topology>
    </subcellularLocation>
</comment>
<dbReference type="PANTHER" id="PTHR42925">
    <property type="entry name" value="MULTIDRUG AND TOXIN EFFLUX PROTEIN MATE FAMILY"/>
    <property type="match status" value="1"/>
</dbReference>
<keyword evidence="6 7" id="KW-0472">Membrane</keyword>
<protein>
    <submittedName>
        <fullName evidence="10">MATE family efflux transporter</fullName>
    </submittedName>
</protein>
<evidence type="ECO:0000256" key="3">
    <source>
        <dbReference type="ARBA" id="ARBA00022475"/>
    </source>
</evidence>
<feature type="transmembrane region" description="Helical" evidence="7">
    <location>
        <begin position="216"/>
        <end position="239"/>
    </location>
</feature>
<dbReference type="EMBL" id="QUSG01000017">
    <property type="protein sequence ID" value="KAA3523399.1"/>
    <property type="molecule type" value="Genomic_DNA"/>
</dbReference>
<evidence type="ECO:0000313" key="9">
    <source>
        <dbReference type="EMBL" id="MUP05299.1"/>
    </source>
</evidence>
<name>A0A109CLX1_AGRVI</name>
<feature type="transmembrane region" description="Helical" evidence="7">
    <location>
        <begin position="286"/>
        <end position="305"/>
    </location>
</feature>
<evidence type="ECO:0000313" key="12">
    <source>
        <dbReference type="Proteomes" id="UP000436911"/>
    </source>
</evidence>
<evidence type="ECO:0000256" key="1">
    <source>
        <dbReference type="ARBA" id="ARBA00004429"/>
    </source>
</evidence>
<dbReference type="Proteomes" id="UP000477951">
    <property type="component" value="Unassembled WGS sequence"/>
</dbReference>
<feature type="transmembrane region" description="Helical" evidence="7">
    <location>
        <begin position="33"/>
        <end position="55"/>
    </location>
</feature>
<proteinExistence type="predicted"/>
<feature type="transmembrane region" description="Helical" evidence="7">
    <location>
        <begin position="397"/>
        <end position="415"/>
    </location>
</feature>
<evidence type="ECO:0000313" key="10">
    <source>
        <dbReference type="EMBL" id="MUZ73797.1"/>
    </source>
</evidence>
<dbReference type="RefSeq" id="WP_060720019.1">
    <property type="nucleotide sequence ID" value="NZ_CP118261.1"/>
</dbReference>
<dbReference type="PANTHER" id="PTHR42925:SF2">
    <property type="entry name" value="NA+ DRIVEN MULTIDRUG EFFLUX PUMP"/>
    <property type="match status" value="1"/>
</dbReference>
<dbReference type="GO" id="GO:0042910">
    <property type="term" value="F:xenobiotic transmembrane transporter activity"/>
    <property type="evidence" value="ECO:0007669"/>
    <property type="project" value="InterPro"/>
</dbReference>
<dbReference type="GO" id="GO:0015297">
    <property type="term" value="F:antiporter activity"/>
    <property type="evidence" value="ECO:0007669"/>
    <property type="project" value="InterPro"/>
</dbReference>
<organism evidence="10 13">
    <name type="scientific">Agrobacterium vitis</name>
    <name type="common">Rhizobium vitis</name>
    <dbReference type="NCBI Taxonomy" id="373"/>
    <lineage>
        <taxon>Bacteria</taxon>
        <taxon>Pseudomonadati</taxon>
        <taxon>Pseudomonadota</taxon>
        <taxon>Alphaproteobacteria</taxon>
        <taxon>Hyphomicrobiales</taxon>
        <taxon>Rhizobiaceae</taxon>
        <taxon>Rhizobium/Agrobacterium group</taxon>
        <taxon>Agrobacterium</taxon>
    </lineage>
</organism>
<dbReference type="InterPro" id="IPR002528">
    <property type="entry name" value="MATE_fam"/>
</dbReference>
<dbReference type="InterPro" id="IPR048279">
    <property type="entry name" value="MdtK-like"/>
</dbReference>
<evidence type="ECO:0000256" key="7">
    <source>
        <dbReference type="SAM" id="Phobius"/>
    </source>
</evidence>
<keyword evidence="5 7" id="KW-1133">Transmembrane helix</keyword>
<feature type="transmembrane region" description="Helical" evidence="7">
    <location>
        <begin position="102"/>
        <end position="123"/>
    </location>
</feature>
<feature type="transmembrane region" description="Helical" evidence="7">
    <location>
        <begin position="367"/>
        <end position="385"/>
    </location>
</feature>
<dbReference type="Proteomes" id="UP000436911">
    <property type="component" value="Unassembled WGS sequence"/>
</dbReference>
<dbReference type="EMBL" id="WPHR01000010">
    <property type="protein sequence ID" value="MUZ73797.1"/>
    <property type="molecule type" value="Genomic_DNA"/>
</dbReference>
<dbReference type="AlphaFoldDB" id="A0A109CLX1"/>
<feature type="transmembrane region" description="Helical" evidence="7">
    <location>
        <begin position="67"/>
        <end position="90"/>
    </location>
</feature>
<reference evidence="10 13" key="3">
    <citation type="submission" date="2019-12" db="EMBL/GenBank/DDBJ databases">
        <title>Whole-genome sequencing of Allorhizobium vitis.</title>
        <authorList>
            <person name="Gan H.M."/>
            <person name="Szegedi E."/>
            <person name="Burr T."/>
            <person name="Savka M.A."/>
        </authorList>
    </citation>
    <scope>NUCLEOTIDE SEQUENCE [LARGE SCALE GENOMIC DNA]</scope>
    <source>
        <strain evidence="10 13">CG516</strain>
    </source>
</reference>
<accession>A0A109CLX1</accession>
<dbReference type="InterPro" id="IPR047135">
    <property type="entry name" value="YsiQ"/>
</dbReference>
<dbReference type="Proteomes" id="UP000175993">
    <property type="component" value="Unassembled WGS sequence"/>
</dbReference>
<gene>
    <name evidence="9" type="ORF">BBI04_010740</name>
    <name evidence="8" type="ORF">DXT89_20835</name>
    <name evidence="10" type="ORF">GOZ90_14000</name>
</gene>
<comment type="caution">
    <text evidence="10">The sequence shown here is derived from an EMBL/GenBank/DDBJ whole genome shotgun (WGS) entry which is preliminary data.</text>
</comment>
<dbReference type="PIRSF" id="PIRSF006603">
    <property type="entry name" value="DinF"/>
    <property type="match status" value="1"/>
</dbReference>
<feature type="transmembrane region" description="Helical" evidence="7">
    <location>
        <begin position="326"/>
        <end position="347"/>
    </location>
</feature>
<dbReference type="GeneID" id="60683965"/>
<evidence type="ECO:0000313" key="13">
    <source>
        <dbReference type="Proteomes" id="UP000477951"/>
    </source>
</evidence>
<keyword evidence="3" id="KW-1003">Cell membrane</keyword>
<feature type="transmembrane region" description="Helical" evidence="7">
    <location>
        <begin position="143"/>
        <end position="162"/>
    </location>
</feature>
<evidence type="ECO:0000256" key="6">
    <source>
        <dbReference type="ARBA" id="ARBA00023136"/>
    </source>
</evidence>
<dbReference type="GO" id="GO:0005886">
    <property type="term" value="C:plasma membrane"/>
    <property type="evidence" value="ECO:0007669"/>
    <property type="project" value="UniProtKB-SubCell"/>
</dbReference>
<evidence type="ECO:0000313" key="8">
    <source>
        <dbReference type="EMBL" id="KAA3523399.1"/>
    </source>
</evidence>
<keyword evidence="2" id="KW-0813">Transport</keyword>
<dbReference type="CDD" id="cd13134">
    <property type="entry name" value="MATE_like_8"/>
    <property type="match status" value="1"/>
</dbReference>
<dbReference type="EMBL" id="MBEV02000005">
    <property type="protein sequence ID" value="MUP05299.1"/>
    <property type="molecule type" value="Genomic_DNA"/>
</dbReference>
<dbReference type="Pfam" id="PF01554">
    <property type="entry name" value="MatE"/>
    <property type="match status" value="2"/>
</dbReference>
<evidence type="ECO:0000313" key="11">
    <source>
        <dbReference type="Proteomes" id="UP000175993"/>
    </source>
</evidence>
<dbReference type="OrthoDB" id="9806302at2"/>
<evidence type="ECO:0000256" key="4">
    <source>
        <dbReference type="ARBA" id="ARBA00022692"/>
    </source>
</evidence>
<sequence length="458" mass="48977">MQTVETLGDADLPRRPPSARTTKSLFRLSLPMFVHSLLTFLVMLSEMLIVSAYSANAAAAVAIVRQVLQVVFEISSMVGIGAVILISHSLGRGDEEGARQIAALAVFTNTLLGLLVGGLLFLGGPVILRILDVPASIVHDASLYLSVAAAAMAFNALATAAIASLRAFGSSRVIVMTGLLLSVIYIGATYVLVLGAGPVPPLGVTGAAYATLGSRIAMALMFGLAVYYTLGLRFVAGPIRARLLLVRRMLVLAFPSVSDYIGYGFYQLVLLGFVAGFGVSSVLSRTYVMLAMTFLILVVMAVSQGNEVLVGYRWGEGRRQDAYRQALRSSLAATVVTMAIALLFWLLSDQYLGLFGQGGEVLELSTYLLLLTIFIQPGFAFNTVLLHSLRAVGDARVPVLVSIGLTWGLGLPLAWLFCVEAGYGVEGVWYALIIEETLKAGFMLSRWHGRGWMRNAIA</sequence>
<evidence type="ECO:0000256" key="2">
    <source>
        <dbReference type="ARBA" id="ARBA00022448"/>
    </source>
</evidence>
<feature type="transmembrane region" description="Helical" evidence="7">
    <location>
        <begin position="174"/>
        <end position="196"/>
    </location>
</feature>
<reference evidence="9 11" key="2">
    <citation type="submission" date="2019-11" db="EMBL/GenBank/DDBJ databases">
        <title>Whole-genome sequencing of Allorhizobium vitis.</title>
        <authorList>
            <person name="Gan H.M."/>
            <person name="Savka M.A."/>
        </authorList>
    </citation>
    <scope>NUCLEOTIDE SEQUENCE [LARGE SCALE GENOMIC DNA]</scope>
    <source>
        <strain evidence="9 11">AB4</strain>
    </source>
</reference>
<evidence type="ECO:0000256" key="5">
    <source>
        <dbReference type="ARBA" id="ARBA00022989"/>
    </source>
</evidence>
<reference evidence="8 12" key="1">
    <citation type="submission" date="2018-08" db="EMBL/GenBank/DDBJ databases">
        <title>Genome sequencing of Agrobacterium vitis strain ICMP 10754.</title>
        <authorList>
            <person name="Visnovsky S.B."/>
            <person name="Pitman A.R."/>
        </authorList>
    </citation>
    <scope>NUCLEOTIDE SEQUENCE [LARGE SCALE GENOMIC DNA]</scope>
    <source>
        <strain evidence="8 12">ICMP 10754</strain>
    </source>
</reference>
<keyword evidence="4 7" id="KW-0812">Transmembrane</keyword>